<name>A0A922SA96_SPOEX</name>
<accession>A0A922SA96</accession>
<proteinExistence type="predicted"/>
<gene>
    <name evidence="1" type="ORF">HF086_009041</name>
</gene>
<reference evidence="1" key="1">
    <citation type="journal article" date="2021" name="G3 (Bethesda)">
        <title>Genome and transcriptome analysis of the beet armyworm Spodoptera exigua reveals targets for pest control. .</title>
        <authorList>
            <person name="Simon S."/>
            <person name="Breeschoten T."/>
            <person name="Jansen H.J."/>
            <person name="Dirks R.P."/>
            <person name="Schranz M.E."/>
            <person name="Ros V.I.D."/>
        </authorList>
    </citation>
    <scope>NUCLEOTIDE SEQUENCE</scope>
    <source>
        <strain evidence="1">TB_SE_WUR_2020</strain>
    </source>
</reference>
<organism evidence="1 2">
    <name type="scientific">Spodoptera exigua</name>
    <name type="common">Beet armyworm</name>
    <name type="synonym">Noctua fulgens</name>
    <dbReference type="NCBI Taxonomy" id="7107"/>
    <lineage>
        <taxon>Eukaryota</taxon>
        <taxon>Metazoa</taxon>
        <taxon>Ecdysozoa</taxon>
        <taxon>Arthropoda</taxon>
        <taxon>Hexapoda</taxon>
        <taxon>Insecta</taxon>
        <taxon>Pterygota</taxon>
        <taxon>Neoptera</taxon>
        <taxon>Endopterygota</taxon>
        <taxon>Lepidoptera</taxon>
        <taxon>Glossata</taxon>
        <taxon>Ditrysia</taxon>
        <taxon>Noctuoidea</taxon>
        <taxon>Noctuidae</taxon>
        <taxon>Amphipyrinae</taxon>
        <taxon>Spodoptera</taxon>
    </lineage>
</organism>
<evidence type="ECO:0000313" key="1">
    <source>
        <dbReference type="EMBL" id="KAH9630931.1"/>
    </source>
</evidence>
<comment type="caution">
    <text evidence="1">The sequence shown here is derived from an EMBL/GenBank/DDBJ whole genome shotgun (WGS) entry which is preliminary data.</text>
</comment>
<dbReference type="Proteomes" id="UP000814243">
    <property type="component" value="Unassembled WGS sequence"/>
</dbReference>
<evidence type="ECO:0000313" key="2">
    <source>
        <dbReference type="Proteomes" id="UP000814243"/>
    </source>
</evidence>
<dbReference type="EMBL" id="JACEFF010000798">
    <property type="protein sequence ID" value="KAH9630931.1"/>
    <property type="molecule type" value="Genomic_DNA"/>
</dbReference>
<protein>
    <submittedName>
        <fullName evidence="1">Uncharacterized protein</fullName>
    </submittedName>
</protein>
<dbReference type="AlphaFoldDB" id="A0A922SA96"/>
<sequence length="88" mass="10032">MSTPARIRAHGLPSRRCINCSILSAPNLRRYTVEVLNEQMIDLRTWTMPTPVTLDDILCIECYLLLQERILSNSTGSHIDKSPAYGHY</sequence>